<comment type="similarity">
    <text evidence="1">Belongs to the PemK/MazF family.</text>
</comment>
<protein>
    <submittedName>
        <fullName evidence="3">Growth inhibitor PemK</fullName>
    </submittedName>
</protein>
<dbReference type="Gene3D" id="2.30.30.110">
    <property type="match status" value="1"/>
</dbReference>
<accession>A0A0L6CI65</accession>
<dbReference type="Proteomes" id="UP000037397">
    <property type="component" value="Unassembled WGS sequence"/>
</dbReference>
<evidence type="ECO:0000313" key="3">
    <source>
        <dbReference type="EMBL" id="KNX37477.1"/>
    </source>
</evidence>
<sequence length="148" mass="16306">MSDTALPEAHPPYPGDYDGVPPMTYAPCADGLPDPGEVVWAWVPFEEDHSQGKDRPVLIIGHDGQWLLGLQLTSKDHDRDAEQERAAGRVWVDVGSGDWDGDHRPSEVRVNRVLRLDPSAVRREGATIPRDRFETVAAAARHAATPKI</sequence>
<dbReference type="EMBL" id="LAIR01000002">
    <property type="protein sequence ID" value="KNX37477.1"/>
    <property type="molecule type" value="Genomic_DNA"/>
</dbReference>
<dbReference type="GO" id="GO:0003677">
    <property type="term" value="F:DNA binding"/>
    <property type="evidence" value="ECO:0007669"/>
    <property type="project" value="InterPro"/>
</dbReference>
<dbReference type="InterPro" id="IPR003477">
    <property type="entry name" value="PemK-like"/>
</dbReference>
<dbReference type="STRING" id="1631356.VV01_10485"/>
<evidence type="ECO:0000313" key="4">
    <source>
        <dbReference type="Proteomes" id="UP000037397"/>
    </source>
</evidence>
<evidence type="ECO:0000256" key="1">
    <source>
        <dbReference type="ARBA" id="ARBA00007521"/>
    </source>
</evidence>
<reference evidence="4" key="1">
    <citation type="submission" date="2015-03" db="EMBL/GenBank/DDBJ databases">
        <title>Luteipulveratus halotolerans sp. nov., a novel actinobacterium (Dermacoccaceae) from Sarawak, Malaysia.</title>
        <authorList>
            <person name="Juboi H."/>
            <person name="Basik A."/>
            <person name="Shamsul S.S."/>
            <person name="Arnold P."/>
            <person name="Schmitt E.K."/>
            <person name="Sanglier J.-J."/>
            <person name="Yeo T."/>
        </authorList>
    </citation>
    <scope>NUCLEOTIDE SEQUENCE [LARGE SCALE GENOMIC DNA]</scope>
    <source>
        <strain evidence="4">C296001</strain>
    </source>
</reference>
<dbReference type="AlphaFoldDB" id="A0A0L6CI65"/>
<organism evidence="3 4">
    <name type="scientific">Luteipulveratus halotolerans</name>
    <dbReference type="NCBI Taxonomy" id="1631356"/>
    <lineage>
        <taxon>Bacteria</taxon>
        <taxon>Bacillati</taxon>
        <taxon>Actinomycetota</taxon>
        <taxon>Actinomycetes</taxon>
        <taxon>Micrococcales</taxon>
        <taxon>Dermacoccaceae</taxon>
        <taxon>Luteipulveratus</taxon>
    </lineage>
</organism>
<evidence type="ECO:0000256" key="2">
    <source>
        <dbReference type="ARBA" id="ARBA00022649"/>
    </source>
</evidence>
<proteinExistence type="inferred from homology"/>
<keyword evidence="2" id="KW-1277">Toxin-antitoxin system</keyword>
<gene>
    <name evidence="3" type="ORF">VV01_10485</name>
</gene>
<name>A0A0L6CI65_9MICO</name>
<dbReference type="InterPro" id="IPR011067">
    <property type="entry name" value="Plasmid_toxin/cell-grow_inhib"/>
</dbReference>
<comment type="caution">
    <text evidence="3">The sequence shown here is derived from an EMBL/GenBank/DDBJ whole genome shotgun (WGS) entry which is preliminary data.</text>
</comment>
<dbReference type="Pfam" id="PF02452">
    <property type="entry name" value="PemK_toxin"/>
    <property type="match status" value="1"/>
</dbReference>
<dbReference type="RefSeq" id="WP_050669834.1">
    <property type="nucleotide sequence ID" value="NZ_LAIR01000002.1"/>
</dbReference>
<dbReference type="PATRIC" id="fig|1631356.3.peg.2046"/>
<dbReference type="SUPFAM" id="SSF50118">
    <property type="entry name" value="Cell growth inhibitor/plasmid maintenance toxic component"/>
    <property type="match status" value="1"/>
</dbReference>
<keyword evidence="4" id="KW-1185">Reference proteome</keyword>